<reference evidence="2" key="2">
    <citation type="journal article" date="2024" name="Antonie Van Leeuwenhoek">
        <title>Roseihalotalea indica gen. nov., sp. nov., a halophilic Bacteroidetes from mesopelagic Southwest Indian Ocean with higher carbohydrate metabolic potential.</title>
        <authorList>
            <person name="Chen B."/>
            <person name="Zhang M."/>
            <person name="Lin D."/>
            <person name="Ye J."/>
            <person name="Tang K."/>
        </authorList>
    </citation>
    <scope>NUCLEOTIDE SEQUENCE</scope>
    <source>
        <strain evidence="2">TK19036</strain>
    </source>
</reference>
<evidence type="ECO:0000313" key="2">
    <source>
        <dbReference type="EMBL" id="WKN34209.1"/>
    </source>
</evidence>
<feature type="transmembrane region" description="Helical" evidence="1">
    <location>
        <begin position="6"/>
        <end position="25"/>
    </location>
</feature>
<reference evidence="2" key="1">
    <citation type="journal article" date="2023" name="Comput. Struct. Biotechnol. J.">
        <title>Discovery of a novel marine Bacteroidetes with a rich repertoire of carbohydrate-active enzymes.</title>
        <authorList>
            <person name="Chen B."/>
            <person name="Liu G."/>
            <person name="Chen Q."/>
            <person name="Wang H."/>
            <person name="Liu L."/>
            <person name="Tang K."/>
        </authorList>
    </citation>
    <scope>NUCLEOTIDE SEQUENCE</scope>
    <source>
        <strain evidence="2">TK19036</strain>
    </source>
</reference>
<keyword evidence="1" id="KW-1133">Transmembrane helix</keyword>
<keyword evidence="1" id="KW-0472">Membrane</keyword>
<sequence>MTIYWRIGQLIIGIYIVIQALIFTINRLPVNAESIQSTAQTLLNAHLQQRLPEYYYKVSQTTEVWASIPSLPTASQGNLLIDTLFPGKTVTVLDSALLSSELTDFHWLKVAFEGTDHINHTGWIIAQNQ</sequence>
<keyword evidence="1" id="KW-0812">Transmembrane</keyword>
<protein>
    <submittedName>
        <fullName evidence="2">Uncharacterized protein</fullName>
    </submittedName>
</protein>
<proteinExistence type="predicted"/>
<dbReference type="EMBL" id="CP120682">
    <property type="protein sequence ID" value="WKN34209.1"/>
    <property type="molecule type" value="Genomic_DNA"/>
</dbReference>
<dbReference type="AlphaFoldDB" id="A0AA49JEG4"/>
<evidence type="ECO:0000256" key="1">
    <source>
        <dbReference type="SAM" id="Phobius"/>
    </source>
</evidence>
<gene>
    <name evidence="2" type="ORF">K4G66_17665</name>
</gene>
<organism evidence="2">
    <name type="scientific">Roseihalotalea indica</name>
    <dbReference type="NCBI Taxonomy" id="2867963"/>
    <lineage>
        <taxon>Bacteria</taxon>
        <taxon>Pseudomonadati</taxon>
        <taxon>Bacteroidota</taxon>
        <taxon>Cytophagia</taxon>
        <taxon>Cytophagales</taxon>
        <taxon>Catalimonadaceae</taxon>
        <taxon>Roseihalotalea</taxon>
    </lineage>
</organism>
<name>A0AA49JEG4_9BACT</name>
<accession>A0AA49JEG4</accession>